<feature type="transmembrane region" description="Helical" evidence="5">
    <location>
        <begin position="230"/>
        <end position="251"/>
    </location>
</feature>
<dbReference type="RefSeq" id="WP_012163399.1">
    <property type="nucleotide sequence ID" value="NC_009925.1"/>
</dbReference>
<dbReference type="Proteomes" id="UP000000268">
    <property type="component" value="Chromosome"/>
</dbReference>
<feature type="transmembrane region" description="Helical" evidence="5">
    <location>
        <begin position="23"/>
        <end position="41"/>
    </location>
</feature>
<dbReference type="PANTHER" id="PTHR43471">
    <property type="entry name" value="ABC TRANSPORTER PERMEASE"/>
    <property type="match status" value="1"/>
</dbReference>
<name>B0CBI0_ACAM1</name>
<dbReference type="EMBL" id="CP000828">
    <property type="protein sequence ID" value="ABW27965.1"/>
    <property type="molecule type" value="Genomic_DNA"/>
</dbReference>
<feature type="transmembrane region" description="Helical" evidence="5">
    <location>
        <begin position="143"/>
        <end position="169"/>
    </location>
</feature>
<keyword evidence="3 5" id="KW-1133">Transmembrane helix</keyword>
<dbReference type="OrthoDB" id="9794512at2"/>
<feature type="transmembrane region" description="Helical" evidence="5">
    <location>
        <begin position="109"/>
        <end position="131"/>
    </location>
</feature>
<sequence>MILIFNNIVAIFRKELQGYFKSSLAYVIAGVFWLLACSLFVSEVQLWTAQKTAGQVVDVPQESLKSFLSGMWWLVMFIMPSLSMGLYAEERRHRTLELLATSPITNWAVALGKLLAVWTLFVTLMVPVGVLEILFLSHADPPITAGVFIVGHLGLFLLAAAILSLGLFISSLADSSILAIILTYALILILSLLFLLGERWGEPWVAIFDQLSLVKHYVTLTQGVLDMSSVILFVSYIVLGLFLTAQSIDLLRFQRR</sequence>
<accession>B0CBI0</accession>
<evidence type="ECO:0000313" key="7">
    <source>
        <dbReference type="EMBL" id="ABW27965.1"/>
    </source>
</evidence>
<keyword evidence="4 5" id="KW-0472">Membrane</keyword>
<keyword evidence="2 5" id="KW-0812">Transmembrane</keyword>
<dbReference type="eggNOG" id="COG1277">
    <property type="taxonomic scope" value="Bacteria"/>
</dbReference>
<dbReference type="InterPro" id="IPR013525">
    <property type="entry name" value="ABC2_TM"/>
</dbReference>
<feature type="transmembrane region" description="Helical" evidence="5">
    <location>
        <begin position="70"/>
        <end position="88"/>
    </location>
</feature>
<dbReference type="HOGENOM" id="CLU_081003_0_0_3"/>
<evidence type="ECO:0000313" key="8">
    <source>
        <dbReference type="Proteomes" id="UP000000268"/>
    </source>
</evidence>
<evidence type="ECO:0000256" key="2">
    <source>
        <dbReference type="ARBA" id="ARBA00022692"/>
    </source>
</evidence>
<protein>
    <submittedName>
        <fullName evidence="7">ABC transporter, permease protein, putative</fullName>
    </submittedName>
</protein>
<evidence type="ECO:0000256" key="4">
    <source>
        <dbReference type="ARBA" id="ARBA00023136"/>
    </source>
</evidence>
<dbReference type="GO" id="GO:0140359">
    <property type="term" value="F:ABC-type transporter activity"/>
    <property type="evidence" value="ECO:0007669"/>
    <property type="project" value="InterPro"/>
</dbReference>
<reference evidence="7 8" key="1">
    <citation type="journal article" date="2008" name="Proc. Natl. Acad. Sci. U.S.A.">
        <title>Niche adaptation and genome expansion in the chlorophyll d-producing cyanobacterium Acaryochloris marina.</title>
        <authorList>
            <person name="Swingley W.D."/>
            <person name="Chen M."/>
            <person name="Cheung P.C."/>
            <person name="Conrad A.L."/>
            <person name="Dejesa L.C."/>
            <person name="Hao J."/>
            <person name="Honchak B.M."/>
            <person name="Karbach L.E."/>
            <person name="Kurdoglu A."/>
            <person name="Lahiri S."/>
            <person name="Mastrian S.D."/>
            <person name="Miyashita H."/>
            <person name="Page L."/>
            <person name="Ramakrishna P."/>
            <person name="Satoh S."/>
            <person name="Sattley W.M."/>
            <person name="Shimada Y."/>
            <person name="Taylor H.L."/>
            <person name="Tomo T."/>
            <person name="Tsuchiya T."/>
            <person name="Wang Z.T."/>
            <person name="Raymond J."/>
            <person name="Mimuro M."/>
            <person name="Blankenship R.E."/>
            <person name="Touchman J.W."/>
        </authorList>
    </citation>
    <scope>NUCLEOTIDE SEQUENCE [LARGE SCALE GENOMIC DNA]</scope>
    <source>
        <strain evidence="8">MBIC 11017</strain>
    </source>
</reference>
<dbReference type="STRING" id="329726.AM1_2969"/>
<dbReference type="AlphaFoldDB" id="B0CBI0"/>
<comment type="subcellular location">
    <subcellularLocation>
        <location evidence="1">Membrane</location>
        <topology evidence="1">Multi-pass membrane protein</topology>
    </subcellularLocation>
</comment>
<evidence type="ECO:0000256" key="3">
    <source>
        <dbReference type="ARBA" id="ARBA00022989"/>
    </source>
</evidence>
<feature type="domain" description="ABC-2 type transporter transmembrane" evidence="6">
    <location>
        <begin position="60"/>
        <end position="195"/>
    </location>
</feature>
<proteinExistence type="predicted"/>
<feature type="transmembrane region" description="Helical" evidence="5">
    <location>
        <begin position="176"/>
        <end position="196"/>
    </location>
</feature>
<keyword evidence="8" id="KW-1185">Reference proteome</keyword>
<dbReference type="KEGG" id="amr:AM1_2969"/>
<organism evidence="7 8">
    <name type="scientific">Acaryochloris marina (strain MBIC 11017)</name>
    <dbReference type="NCBI Taxonomy" id="329726"/>
    <lineage>
        <taxon>Bacteria</taxon>
        <taxon>Bacillati</taxon>
        <taxon>Cyanobacteriota</taxon>
        <taxon>Cyanophyceae</taxon>
        <taxon>Acaryochloridales</taxon>
        <taxon>Acaryochloridaceae</taxon>
        <taxon>Acaryochloris</taxon>
    </lineage>
</organism>
<gene>
    <name evidence="7" type="ordered locus">AM1_2969</name>
</gene>
<evidence type="ECO:0000256" key="1">
    <source>
        <dbReference type="ARBA" id="ARBA00004141"/>
    </source>
</evidence>
<evidence type="ECO:0000256" key="5">
    <source>
        <dbReference type="SAM" id="Phobius"/>
    </source>
</evidence>
<dbReference type="GO" id="GO:0016020">
    <property type="term" value="C:membrane"/>
    <property type="evidence" value="ECO:0007669"/>
    <property type="project" value="UniProtKB-SubCell"/>
</dbReference>
<evidence type="ECO:0000259" key="6">
    <source>
        <dbReference type="Pfam" id="PF12698"/>
    </source>
</evidence>
<dbReference type="Pfam" id="PF12698">
    <property type="entry name" value="ABC2_membrane_3"/>
    <property type="match status" value="1"/>
</dbReference>